<dbReference type="GeneID" id="103360591"/>
<dbReference type="SUPFAM" id="SSF52949">
    <property type="entry name" value="Macro domain-like"/>
    <property type="match status" value="2"/>
</dbReference>
<dbReference type="GO" id="GO:0010629">
    <property type="term" value="P:negative regulation of gene expression"/>
    <property type="evidence" value="ECO:0007669"/>
    <property type="project" value="TreeGrafter"/>
</dbReference>
<comment type="subcellular location">
    <subcellularLocation>
        <location evidence="1">Nucleus</location>
    </subcellularLocation>
</comment>
<evidence type="ECO:0000256" key="2">
    <source>
        <dbReference type="ARBA" id="ARBA00022676"/>
    </source>
</evidence>
<evidence type="ECO:0000256" key="6">
    <source>
        <dbReference type="SAM" id="MobiDB-lite"/>
    </source>
</evidence>
<reference evidence="10" key="2">
    <citation type="submission" date="2025-04" db="UniProtKB">
        <authorList>
            <consortium name="RefSeq"/>
        </authorList>
    </citation>
    <scope>IDENTIFICATION</scope>
</reference>
<keyword evidence="5" id="KW-0539">Nucleus</keyword>
<dbReference type="SMART" id="SM00506">
    <property type="entry name" value="A1pp"/>
    <property type="match status" value="1"/>
</dbReference>
<dbReference type="STRING" id="144197.ENSSPAP00000006154"/>
<dbReference type="PANTHER" id="PTHR14453:SF107">
    <property type="entry name" value="POLY [ADP-RIBOSE] POLYMERASE"/>
    <property type="match status" value="1"/>
</dbReference>
<evidence type="ECO:0000256" key="4">
    <source>
        <dbReference type="ARBA" id="ARBA00023027"/>
    </source>
</evidence>
<feature type="domain" description="Macro" evidence="7">
    <location>
        <begin position="114"/>
        <end position="302"/>
    </location>
</feature>
<dbReference type="RefSeq" id="XP_008284617.1">
    <property type="nucleotide sequence ID" value="XM_008286395.1"/>
</dbReference>
<accession>A0A3B4ZIM9</accession>
<dbReference type="Proteomes" id="UP000694891">
    <property type="component" value="Unplaced"/>
</dbReference>
<keyword evidence="3" id="KW-0808">Transferase</keyword>
<dbReference type="OrthoDB" id="6133115at2759"/>
<dbReference type="Ensembl" id="ENSSPAT00000006277.1">
    <property type="protein sequence ID" value="ENSSPAP00000006154.1"/>
    <property type="gene ID" value="ENSSPAG00000004756.1"/>
</dbReference>
<keyword evidence="2" id="KW-0328">Glycosyltransferase</keyword>
<feature type="region of interest" description="Disordered" evidence="6">
    <location>
        <begin position="101"/>
        <end position="121"/>
    </location>
</feature>
<dbReference type="Pfam" id="PF01661">
    <property type="entry name" value="Macro"/>
    <property type="match status" value="1"/>
</dbReference>
<name>A0A3B4ZIM9_9TELE</name>
<dbReference type="GO" id="GO:1990404">
    <property type="term" value="F:NAD+-protein mono-ADP-ribosyltransferase activity"/>
    <property type="evidence" value="ECO:0007669"/>
    <property type="project" value="TreeGrafter"/>
</dbReference>
<dbReference type="GO" id="GO:0003950">
    <property type="term" value="F:NAD+ poly-ADP-ribosyltransferase activity"/>
    <property type="evidence" value="ECO:0007669"/>
    <property type="project" value="TreeGrafter"/>
</dbReference>
<dbReference type="GO" id="GO:0005737">
    <property type="term" value="C:cytoplasm"/>
    <property type="evidence" value="ECO:0007669"/>
    <property type="project" value="TreeGrafter"/>
</dbReference>
<evidence type="ECO:0000313" key="10">
    <source>
        <dbReference type="RefSeq" id="XP_008284617.1"/>
    </source>
</evidence>
<dbReference type="GeneTree" id="ENSGT00940000154311"/>
<keyword evidence="9" id="KW-1185">Reference proteome</keyword>
<feature type="domain" description="Macro" evidence="7">
    <location>
        <begin position="320"/>
        <end position="492"/>
    </location>
</feature>
<evidence type="ECO:0000256" key="3">
    <source>
        <dbReference type="ARBA" id="ARBA00022679"/>
    </source>
</evidence>
<reference evidence="8" key="1">
    <citation type="submission" date="2023-09" db="UniProtKB">
        <authorList>
            <consortium name="Ensembl"/>
        </authorList>
    </citation>
    <scope>IDENTIFICATION</scope>
</reference>
<dbReference type="Gene3D" id="3.40.220.10">
    <property type="entry name" value="Leucine Aminopeptidase, subunit E, domain 1"/>
    <property type="match status" value="2"/>
</dbReference>
<feature type="compositionally biased region" description="Low complexity" evidence="6">
    <location>
        <begin position="109"/>
        <end position="121"/>
    </location>
</feature>
<dbReference type="InterPro" id="IPR043472">
    <property type="entry name" value="Macro_dom-like"/>
</dbReference>
<proteinExistence type="predicted"/>
<gene>
    <name evidence="10" type="primary">LOC103360591</name>
</gene>
<dbReference type="AlphaFoldDB" id="A0A3B4ZIM9"/>
<dbReference type="GO" id="GO:0005634">
    <property type="term" value="C:nucleus"/>
    <property type="evidence" value="ECO:0007669"/>
    <property type="project" value="UniProtKB-SubCell"/>
</dbReference>
<evidence type="ECO:0000313" key="9">
    <source>
        <dbReference type="Proteomes" id="UP000694891"/>
    </source>
</evidence>
<dbReference type="PANTHER" id="PTHR14453">
    <property type="entry name" value="PARP/ZINC FINGER CCCH TYPE DOMAIN CONTAINING PROTEIN"/>
    <property type="match status" value="1"/>
</dbReference>
<dbReference type="GO" id="GO:0003714">
    <property type="term" value="F:transcription corepressor activity"/>
    <property type="evidence" value="ECO:0007669"/>
    <property type="project" value="TreeGrafter"/>
</dbReference>
<dbReference type="PROSITE" id="PS51154">
    <property type="entry name" value="MACRO"/>
    <property type="match status" value="2"/>
</dbReference>
<dbReference type="InterPro" id="IPR052056">
    <property type="entry name" value="Mono-ARTD/PARP"/>
</dbReference>
<protein>
    <submittedName>
        <fullName evidence="8">Uncharacterized LOC103360591</fullName>
    </submittedName>
    <submittedName>
        <fullName evidence="10">Uncharacterized protein LOC103360591</fullName>
    </submittedName>
</protein>
<keyword evidence="4" id="KW-0520">NAD</keyword>
<dbReference type="InterPro" id="IPR002589">
    <property type="entry name" value="Macro_dom"/>
</dbReference>
<organism evidence="8">
    <name type="scientific">Stegastes partitus</name>
    <name type="common">bicolor damselfish</name>
    <dbReference type="NCBI Taxonomy" id="144197"/>
    <lineage>
        <taxon>Eukaryota</taxon>
        <taxon>Metazoa</taxon>
        <taxon>Chordata</taxon>
        <taxon>Craniata</taxon>
        <taxon>Vertebrata</taxon>
        <taxon>Euteleostomi</taxon>
        <taxon>Actinopterygii</taxon>
        <taxon>Neopterygii</taxon>
        <taxon>Teleostei</taxon>
        <taxon>Neoteleostei</taxon>
        <taxon>Acanthomorphata</taxon>
        <taxon>Ovalentaria</taxon>
        <taxon>Pomacentridae</taxon>
        <taxon>Stegastes</taxon>
    </lineage>
</organism>
<evidence type="ECO:0000256" key="5">
    <source>
        <dbReference type="ARBA" id="ARBA00023242"/>
    </source>
</evidence>
<evidence type="ECO:0000259" key="7">
    <source>
        <dbReference type="PROSITE" id="PS51154"/>
    </source>
</evidence>
<sequence>MKQTSVTLKASHFPYPCVVVSGPRCLIQKAQADLNTALASLKSDTLFLKGPGVQQYFQREGKASTELVESSCQVVITEQQQAHSQNTATVAQHSSFNTASMSTSRQQCSTPSSTPNTTTVPLNKTTLEVRLGSLVDEQVHVLVAPMVSRKLTSTKIGKCLLSKGRSKFQNNFDKVAGKWTLTAGNVMQLDAPSSLGCSKIFFIECLPWDGVRGRSMQVLGNGLKRCLDLCVKQGWCSVALPVIGPGKALQYPLREAIQVLTDEIHRFGSSASCGSLSTIHVVIKPDYPDSVECYHDVYRHLSMNMNQAGKAIFRSLTSDLDDITVTVGGGVKLQVVFGDISDETTDAVVNTTDFINLQTGVCRDILSVAGPQVEDELRKAKVNRGDVLKTRPGSFPCKAILHVGGEKDVGLVDQLVCRIIQLCESSGYKSVAIPAICAGAGGLDTDLVARVILRGINITASSSPLLCLTNIRLVLIKIKVFLAFKKQVMQMFPSAAINTEGAAAPQQPPPQAVNIHPSILCTSSTVQQSVFTIAGLCKKNVDNAMTILKSLYQSQCTTQTFRTEELAGLTQDEVNDLKQLIEDLGVLVEEEQSGRGLWTVSGLKDGVNQVMQMIHKSAM</sequence>
<evidence type="ECO:0000256" key="1">
    <source>
        <dbReference type="ARBA" id="ARBA00004123"/>
    </source>
</evidence>
<evidence type="ECO:0000313" key="8">
    <source>
        <dbReference type="Ensembl" id="ENSSPAP00000006154.1"/>
    </source>
</evidence>
<dbReference type="GO" id="GO:0070212">
    <property type="term" value="P:protein poly-ADP-ribosylation"/>
    <property type="evidence" value="ECO:0007669"/>
    <property type="project" value="TreeGrafter"/>
</dbReference>